<dbReference type="AlphaFoldDB" id="A0A241XI29"/>
<evidence type="ECO:0000313" key="2">
    <source>
        <dbReference type="Proteomes" id="UP000194857"/>
    </source>
</evidence>
<reference evidence="1 2" key="1">
    <citation type="submission" date="2017-05" db="EMBL/GenBank/DDBJ databases">
        <authorList>
            <person name="Song R."/>
            <person name="Chenine A.L."/>
            <person name="Ruprecht R.M."/>
        </authorList>
    </citation>
    <scope>NUCLEOTIDE SEQUENCE [LARGE SCALE GENOMIC DNA]</scope>
    <source>
        <strain evidence="1 2">S567_C10_BS</strain>
    </source>
</reference>
<dbReference type="InterPro" id="IPR022260">
    <property type="entry name" value="Integr_conj_element_PilL"/>
</dbReference>
<accession>A0A241XI29</accession>
<gene>
    <name evidence="1" type="ORF">CAZ10_32805</name>
</gene>
<name>A0A241XI29_PSEAI</name>
<comment type="caution">
    <text evidence="1">The sequence shown here is derived from an EMBL/GenBank/DDBJ whole genome shotgun (WGS) entry which is preliminary data.</text>
</comment>
<evidence type="ECO:0008006" key="3">
    <source>
        <dbReference type="Google" id="ProtNLM"/>
    </source>
</evidence>
<dbReference type="RefSeq" id="WP_023464532.1">
    <property type="nucleotide sequence ID" value="NZ_CAADLW010000144.1"/>
</dbReference>
<proteinExistence type="predicted"/>
<organism evidence="1 2">
    <name type="scientific">Pseudomonas aeruginosa</name>
    <dbReference type="NCBI Taxonomy" id="287"/>
    <lineage>
        <taxon>Bacteria</taxon>
        <taxon>Pseudomonadati</taxon>
        <taxon>Pseudomonadota</taxon>
        <taxon>Gammaproteobacteria</taxon>
        <taxon>Pseudomonadales</taxon>
        <taxon>Pseudomonadaceae</taxon>
        <taxon>Pseudomonas</taxon>
    </lineage>
</organism>
<dbReference type="Proteomes" id="UP000194857">
    <property type="component" value="Unassembled WGS sequence"/>
</dbReference>
<dbReference type="PROSITE" id="PS51257">
    <property type="entry name" value="PROKAR_LIPOPROTEIN"/>
    <property type="match status" value="1"/>
</dbReference>
<sequence length="168" mass="17880">MLSIRRPYPAGNAALAAGLIAAALTAGCATSSVAPPVIEPEPETQARPVPDGWIPIVRYGRYTLVELVPEAAQQDLLLQVIDVSMPATLPATVGEALGYVLLRSGYTLCEADPDAAPLHHLPLPAAHLRLGPLFLRDALLTLAGPAWELHVDDVGRRVCFTQEQEPLP</sequence>
<dbReference type="EMBL" id="NFFZ01000027">
    <property type="protein sequence ID" value="OTI55616.1"/>
    <property type="molecule type" value="Genomic_DNA"/>
</dbReference>
<dbReference type="NCBIfam" id="TIGR03748">
    <property type="entry name" value="conj_PilL"/>
    <property type="match status" value="1"/>
</dbReference>
<protein>
    <recommendedName>
        <fullName evidence="3">Integrating conjugative element protein pill, pfgi-1</fullName>
    </recommendedName>
</protein>
<evidence type="ECO:0000313" key="1">
    <source>
        <dbReference type="EMBL" id="OTI55616.1"/>
    </source>
</evidence>